<dbReference type="PANTHER" id="PTHR33744">
    <property type="entry name" value="CARBOHYDRATE DIACID REGULATOR"/>
    <property type="match status" value="1"/>
</dbReference>
<dbReference type="Proteomes" id="UP000295560">
    <property type="component" value="Unassembled WGS sequence"/>
</dbReference>
<evidence type="ECO:0000259" key="3">
    <source>
        <dbReference type="Pfam" id="PF13556"/>
    </source>
</evidence>
<dbReference type="InterPro" id="IPR051448">
    <property type="entry name" value="CdaR-like_regulators"/>
</dbReference>
<feature type="compositionally biased region" description="Basic and acidic residues" evidence="2">
    <location>
        <begin position="1"/>
        <end position="10"/>
    </location>
</feature>
<sequence length="457" mass="49191">MSHLRVEAHGGRPPPVRPAGRVPASWSSRRGRTVTTMILTGGEVAAVTPRHEPSPSAPSGDGLADDTWLTEVAHAAGREAGVSVELLGDYLTLLADAAITGRKPHTSELDAVALLGRRAAELGVTAGSAVQLYLCAARLLWGELPTRIRSRDSAAVRGATEAVLYVVDAAVASLAEGYTDARRQMARWEETQRREFIDDLLRGDADVGRLVERAEPFGLDMARPHQVALAAPTGALDGTETAVSDLEQAIVHRVGDRDVLVATKDGWIVVVAPADPVAPPPGPSAAATRLGDFIHTELSRSLRGRSWRVTVGRPYTGSYGIPRSYEEAREGLTMAVRLDLETPVIHAEQLLIYRVLLRDQPAITDLVHSVLGHLVQARGGAEPLLTTLDTYFAVGAVTTETARRLHLSVRAVTYRLDRVRSLTGYDPTDPTQRFTIQAAVLGARLLGWPAHDLTLPR</sequence>
<keyword evidence="7" id="KW-1185">Reference proteome</keyword>
<evidence type="ECO:0000256" key="1">
    <source>
        <dbReference type="ARBA" id="ARBA00006754"/>
    </source>
</evidence>
<evidence type="ECO:0000256" key="2">
    <source>
        <dbReference type="SAM" id="MobiDB-lite"/>
    </source>
</evidence>
<reference evidence="6 7" key="1">
    <citation type="submission" date="2019-03" db="EMBL/GenBank/DDBJ databases">
        <title>Sequencing the genomes of 1000 actinobacteria strains.</title>
        <authorList>
            <person name="Klenk H.-P."/>
        </authorList>
    </citation>
    <scope>NUCLEOTIDE SEQUENCE [LARGE SCALE GENOMIC DNA]</scope>
    <source>
        <strain evidence="6 7">DSM 44969</strain>
    </source>
</reference>
<dbReference type="InterPro" id="IPR041522">
    <property type="entry name" value="CdaR_GGDEF"/>
</dbReference>
<organism evidence="6 7">
    <name type="scientific">Pseudonocardia endophytica</name>
    <dbReference type="NCBI Taxonomy" id="401976"/>
    <lineage>
        <taxon>Bacteria</taxon>
        <taxon>Bacillati</taxon>
        <taxon>Actinomycetota</taxon>
        <taxon>Actinomycetes</taxon>
        <taxon>Pseudonocardiales</taxon>
        <taxon>Pseudonocardiaceae</taxon>
        <taxon>Pseudonocardia</taxon>
    </lineage>
</organism>
<dbReference type="Pfam" id="PF13556">
    <property type="entry name" value="HTH_30"/>
    <property type="match status" value="1"/>
</dbReference>
<dbReference type="EMBL" id="SMFZ01000001">
    <property type="protein sequence ID" value="TCK26313.1"/>
    <property type="molecule type" value="Genomic_DNA"/>
</dbReference>
<dbReference type="AlphaFoldDB" id="A0A4R1HXR8"/>
<evidence type="ECO:0000259" key="5">
    <source>
        <dbReference type="Pfam" id="PF17853"/>
    </source>
</evidence>
<feature type="domain" description="PucR C-terminal helix-turn-helix" evidence="3">
    <location>
        <begin position="384"/>
        <end position="440"/>
    </location>
</feature>
<feature type="domain" description="CdaR GGDEF-like" evidence="5">
    <location>
        <begin position="203"/>
        <end position="333"/>
    </location>
</feature>
<dbReference type="InterPro" id="IPR025751">
    <property type="entry name" value="RsbRD_N_dom"/>
</dbReference>
<accession>A0A4R1HXR8</accession>
<proteinExistence type="inferred from homology"/>
<gene>
    <name evidence="6" type="ORF">EV378_2143</name>
</gene>
<protein>
    <submittedName>
        <fullName evidence="6">CdaR family transcriptional regulator</fullName>
    </submittedName>
</protein>
<dbReference type="Pfam" id="PF17853">
    <property type="entry name" value="GGDEF_2"/>
    <property type="match status" value="1"/>
</dbReference>
<dbReference type="PANTHER" id="PTHR33744:SF1">
    <property type="entry name" value="DNA-BINDING TRANSCRIPTIONAL ACTIVATOR ADER"/>
    <property type="match status" value="1"/>
</dbReference>
<dbReference type="InterPro" id="IPR025736">
    <property type="entry name" value="PucR_C-HTH_dom"/>
</dbReference>
<dbReference type="Pfam" id="PF14361">
    <property type="entry name" value="RsbRD_N"/>
    <property type="match status" value="1"/>
</dbReference>
<comment type="similarity">
    <text evidence="1">Belongs to the CdaR family.</text>
</comment>
<comment type="caution">
    <text evidence="6">The sequence shown here is derived from an EMBL/GenBank/DDBJ whole genome shotgun (WGS) entry which is preliminary data.</text>
</comment>
<dbReference type="InterPro" id="IPR042070">
    <property type="entry name" value="PucR_C-HTH_sf"/>
</dbReference>
<evidence type="ECO:0000313" key="6">
    <source>
        <dbReference type="EMBL" id="TCK26313.1"/>
    </source>
</evidence>
<feature type="domain" description="RsbT co-antagonist protein RsbRD N-terminal" evidence="4">
    <location>
        <begin position="90"/>
        <end position="193"/>
    </location>
</feature>
<feature type="region of interest" description="Disordered" evidence="2">
    <location>
        <begin position="1"/>
        <end position="29"/>
    </location>
</feature>
<evidence type="ECO:0000259" key="4">
    <source>
        <dbReference type="Pfam" id="PF14361"/>
    </source>
</evidence>
<dbReference type="Gene3D" id="1.10.10.2840">
    <property type="entry name" value="PucR C-terminal helix-turn-helix domain"/>
    <property type="match status" value="1"/>
</dbReference>
<name>A0A4R1HXR8_PSEEN</name>
<evidence type="ECO:0000313" key="7">
    <source>
        <dbReference type="Proteomes" id="UP000295560"/>
    </source>
</evidence>